<sequence length="101" mass="11100">MKPTTVLCCFSSLLLFGFGSSQSADQFLRVMSNNLMLFVFTGRSEQDSGLKQLYALSVKTPASGNLLLRGRTPVRPRSPEELGGRVQMPLRSHMATFKGCV</sequence>
<protein>
    <submittedName>
        <fullName evidence="2">Uncharacterized protein</fullName>
    </submittedName>
</protein>
<evidence type="ECO:0000313" key="2">
    <source>
        <dbReference type="EMBL" id="KAF6719480.1"/>
    </source>
</evidence>
<reference evidence="2" key="1">
    <citation type="journal article" name="BMC Genomics">
        <title>Long-read sequencing and de novo genome assembly of marine medaka (Oryzias melastigma).</title>
        <authorList>
            <person name="Liang P."/>
            <person name="Saqib H.S.A."/>
            <person name="Ni X."/>
            <person name="Shen Y."/>
        </authorList>
    </citation>
    <scope>NUCLEOTIDE SEQUENCE</scope>
    <source>
        <strain evidence="2">Bigg-433</strain>
    </source>
</reference>
<evidence type="ECO:0000256" key="1">
    <source>
        <dbReference type="SAM" id="SignalP"/>
    </source>
</evidence>
<gene>
    <name evidence="2" type="ORF">FQA47_000956</name>
</gene>
<dbReference type="Proteomes" id="UP000646548">
    <property type="component" value="Unassembled WGS sequence"/>
</dbReference>
<comment type="caution">
    <text evidence="2">The sequence shown here is derived from an EMBL/GenBank/DDBJ whole genome shotgun (WGS) entry which is preliminary data.</text>
</comment>
<name>A0A834EZH0_ORYME</name>
<dbReference type="EMBL" id="WKFB01000612">
    <property type="protein sequence ID" value="KAF6719480.1"/>
    <property type="molecule type" value="Genomic_DNA"/>
</dbReference>
<accession>A0A834EZH0</accession>
<feature type="signal peptide" evidence="1">
    <location>
        <begin position="1"/>
        <end position="23"/>
    </location>
</feature>
<feature type="chain" id="PRO_5032922734" evidence="1">
    <location>
        <begin position="24"/>
        <end position="101"/>
    </location>
</feature>
<organism evidence="2 3">
    <name type="scientific">Oryzias melastigma</name>
    <name type="common">Marine medaka</name>
    <dbReference type="NCBI Taxonomy" id="30732"/>
    <lineage>
        <taxon>Eukaryota</taxon>
        <taxon>Metazoa</taxon>
        <taxon>Chordata</taxon>
        <taxon>Craniata</taxon>
        <taxon>Vertebrata</taxon>
        <taxon>Euteleostomi</taxon>
        <taxon>Actinopterygii</taxon>
        <taxon>Neopterygii</taxon>
        <taxon>Teleostei</taxon>
        <taxon>Neoteleostei</taxon>
        <taxon>Acanthomorphata</taxon>
        <taxon>Ovalentaria</taxon>
        <taxon>Atherinomorphae</taxon>
        <taxon>Beloniformes</taxon>
        <taxon>Adrianichthyidae</taxon>
        <taxon>Oryziinae</taxon>
        <taxon>Oryzias</taxon>
    </lineage>
</organism>
<evidence type="ECO:0000313" key="3">
    <source>
        <dbReference type="Proteomes" id="UP000646548"/>
    </source>
</evidence>
<keyword evidence="1" id="KW-0732">Signal</keyword>
<dbReference type="AlphaFoldDB" id="A0A834EZH0"/>
<proteinExistence type="predicted"/>